<dbReference type="InParanoid" id="U5G070"/>
<dbReference type="EMBL" id="CM009298">
    <property type="protein sequence ID" value="PNT19147.1"/>
    <property type="molecule type" value="Genomic_DNA"/>
</dbReference>
<dbReference type="AlphaFoldDB" id="U5G070"/>
<protein>
    <submittedName>
        <fullName evidence="1">Uncharacterized protein</fullName>
    </submittedName>
</protein>
<gene>
    <name evidence="1" type="ORF">POPTR_009G023000</name>
</gene>
<proteinExistence type="predicted"/>
<keyword evidence="2" id="KW-1185">Reference proteome</keyword>
<dbReference type="Proteomes" id="UP000006729">
    <property type="component" value="Chromosome 9"/>
</dbReference>
<dbReference type="HOGENOM" id="CLU_1941690_0_0_1"/>
<accession>U5G070</accession>
<name>U5G070_POPTR</name>
<evidence type="ECO:0000313" key="2">
    <source>
        <dbReference type="Proteomes" id="UP000006729"/>
    </source>
</evidence>
<evidence type="ECO:0000313" key="1">
    <source>
        <dbReference type="EMBL" id="PNT19147.1"/>
    </source>
</evidence>
<sequence length="130" mass="15001">MSYWSHIGAPSSSHATEIVTSLFLSSTSLPSEALIFNSPMKLPPSLWFQNSEDGNRIMQRNGALDSDCYGFIMHRYEKKRMFRVSDVSINSRNKQTVHVGRAFQQIFFPTVPDLDDGWPWVWREEQNNSN</sequence>
<reference evidence="1 2" key="1">
    <citation type="journal article" date="2006" name="Science">
        <title>The genome of black cottonwood, Populus trichocarpa (Torr. &amp; Gray).</title>
        <authorList>
            <person name="Tuskan G.A."/>
            <person name="Difazio S."/>
            <person name="Jansson S."/>
            <person name="Bohlmann J."/>
            <person name="Grigoriev I."/>
            <person name="Hellsten U."/>
            <person name="Putnam N."/>
            <person name="Ralph S."/>
            <person name="Rombauts S."/>
            <person name="Salamov A."/>
            <person name="Schein J."/>
            <person name="Sterck L."/>
            <person name="Aerts A."/>
            <person name="Bhalerao R.R."/>
            <person name="Bhalerao R.P."/>
            <person name="Blaudez D."/>
            <person name="Boerjan W."/>
            <person name="Brun A."/>
            <person name="Brunner A."/>
            <person name="Busov V."/>
            <person name="Campbell M."/>
            <person name="Carlson J."/>
            <person name="Chalot M."/>
            <person name="Chapman J."/>
            <person name="Chen G.L."/>
            <person name="Cooper D."/>
            <person name="Coutinho P.M."/>
            <person name="Couturier J."/>
            <person name="Covert S."/>
            <person name="Cronk Q."/>
            <person name="Cunningham R."/>
            <person name="Davis J."/>
            <person name="Degroeve S."/>
            <person name="Dejardin A."/>
            <person name="Depamphilis C."/>
            <person name="Detter J."/>
            <person name="Dirks B."/>
            <person name="Dubchak I."/>
            <person name="Duplessis S."/>
            <person name="Ehlting J."/>
            <person name="Ellis B."/>
            <person name="Gendler K."/>
            <person name="Goodstein D."/>
            <person name="Gribskov M."/>
            <person name="Grimwood J."/>
            <person name="Groover A."/>
            <person name="Gunter L."/>
            <person name="Hamberger B."/>
            <person name="Heinze B."/>
            <person name="Helariutta Y."/>
            <person name="Henrissat B."/>
            <person name="Holligan D."/>
            <person name="Holt R."/>
            <person name="Huang W."/>
            <person name="Islam-Faridi N."/>
            <person name="Jones S."/>
            <person name="Jones-Rhoades M."/>
            <person name="Jorgensen R."/>
            <person name="Joshi C."/>
            <person name="Kangasjarvi J."/>
            <person name="Karlsson J."/>
            <person name="Kelleher C."/>
            <person name="Kirkpatrick R."/>
            <person name="Kirst M."/>
            <person name="Kohler A."/>
            <person name="Kalluri U."/>
            <person name="Larimer F."/>
            <person name="Leebens-Mack J."/>
            <person name="Leple J.C."/>
            <person name="Locascio P."/>
            <person name="Lou Y."/>
            <person name="Lucas S."/>
            <person name="Martin F."/>
            <person name="Montanini B."/>
            <person name="Napoli C."/>
            <person name="Nelson D.R."/>
            <person name="Nelson C."/>
            <person name="Nieminen K."/>
            <person name="Nilsson O."/>
            <person name="Pereda V."/>
            <person name="Peter G."/>
            <person name="Philippe R."/>
            <person name="Pilate G."/>
            <person name="Poliakov A."/>
            <person name="Razumovskaya J."/>
            <person name="Richardson P."/>
            <person name="Rinaldi C."/>
            <person name="Ritland K."/>
            <person name="Rouze P."/>
            <person name="Ryaboy D."/>
            <person name="Schmutz J."/>
            <person name="Schrader J."/>
            <person name="Segerman B."/>
            <person name="Shin H."/>
            <person name="Siddiqui A."/>
            <person name="Sterky F."/>
            <person name="Terry A."/>
            <person name="Tsai C.J."/>
            <person name="Uberbacher E."/>
            <person name="Unneberg P."/>
            <person name="Vahala J."/>
            <person name="Wall K."/>
            <person name="Wessler S."/>
            <person name="Yang G."/>
            <person name="Yin T."/>
            <person name="Douglas C."/>
            <person name="Marra M."/>
            <person name="Sandberg G."/>
            <person name="Van de Peer Y."/>
            <person name="Rokhsar D."/>
        </authorList>
    </citation>
    <scope>NUCLEOTIDE SEQUENCE [LARGE SCALE GENOMIC DNA]</scope>
    <source>
        <strain evidence="2">cv. Nisqually</strain>
    </source>
</reference>
<organism evidence="1 2">
    <name type="scientific">Populus trichocarpa</name>
    <name type="common">Western balsam poplar</name>
    <name type="synonym">Populus balsamifera subsp. trichocarpa</name>
    <dbReference type="NCBI Taxonomy" id="3694"/>
    <lineage>
        <taxon>Eukaryota</taxon>
        <taxon>Viridiplantae</taxon>
        <taxon>Streptophyta</taxon>
        <taxon>Embryophyta</taxon>
        <taxon>Tracheophyta</taxon>
        <taxon>Spermatophyta</taxon>
        <taxon>Magnoliopsida</taxon>
        <taxon>eudicotyledons</taxon>
        <taxon>Gunneridae</taxon>
        <taxon>Pentapetalae</taxon>
        <taxon>rosids</taxon>
        <taxon>fabids</taxon>
        <taxon>Malpighiales</taxon>
        <taxon>Salicaceae</taxon>
        <taxon>Saliceae</taxon>
        <taxon>Populus</taxon>
    </lineage>
</organism>